<dbReference type="PANTHER" id="PTHR43415:SF3">
    <property type="entry name" value="GNAT-FAMILY ACETYLTRANSFERASE"/>
    <property type="match status" value="1"/>
</dbReference>
<dbReference type="PANTHER" id="PTHR43415">
    <property type="entry name" value="SPERMIDINE N(1)-ACETYLTRANSFERASE"/>
    <property type="match status" value="1"/>
</dbReference>
<gene>
    <name evidence="2" type="ORF">F7D20_08135</name>
</gene>
<evidence type="ECO:0000259" key="1">
    <source>
        <dbReference type="PROSITE" id="PS51186"/>
    </source>
</evidence>
<organism evidence="2 3">
    <name type="scientific">Segatella copri</name>
    <dbReference type="NCBI Taxonomy" id="165179"/>
    <lineage>
        <taxon>Bacteria</taxon>
        <taxon>Pseudomonadati</taxon>
        <taxon>Bacteroidota</taxon>
        <taxon>Bacteroidia</taxon>
        <taxon>Bacteroidales</taxon>
        <taxon>Prevotellaceae</taxon>
        <taxon>Segatella</taxon>
    </lineage>
</organism>
<dbReference type="InterPro" id="IPR016181">
    <property type="entry name" value="Acyl_CoA_acyltransferase"/>
</dbReference>
<dbReference type="Proteomes" id="UP000384372">
    <property type="component" value="Unassembled WGS sequence"/>
</dbReference>
<evidence type="ECO:0000313" key="3">
    <source>
        <dbReference type="Proteomes" id="UP000384372"/>
    </source>
</evidence>
<accession>A0A6A7WBW6</accession>
<dbReference type="SUPFAM" id="SSF55729">
    <property type="entry name" value="Acyl-CoA N-acyltransferases (Nat)"/>
    <property type="match status" value="1"/>
</dbReference>
<dbReference type="PROSITE" id="PS51186">
    <property type="entry name" value="GNAT"/>
    <property type="match status" value="1"/>
</dbReference>
<reference evidence="2 3" key="1">
    <citation type="submission" date="2019-09" db="EMBL/GenBank/DDBJ databases">
        <title>Distinct polysaccharide growth profiles of human intestinal Prevotella copri isolates.</title>
        <authorList>
            <person name="Fehlner-Peach H."/>
            <person name="Magnabosco C."/>
            <person name="Raghavan V."/>
            <person name="Scher J.U."/>
            <person name="Tett A."/>
            <person name="Cox L.M."/>
            <person name="Gottsegen C."/>
            <person name="Watters A."/>
            <person name="Wiltshire- Gordon J.D."/>
            <person name="Segata N."/>
            <person name="Bonneau R."/>
            <person name="Littman D.R."/>
        </authorList>
    </citation>
    <scope>NUCLEOTIDE SEQUENCE [LARGE SCALE GENOMIC DNA]</scope>
    <source>
        <strain evidence="3">iAQ1173</strain>
    </source>
</reference>
<dbReference type="RefSeq" id="WP_158463601.1">
    <property type="nucleotide sequence ID" value="NZ_VZAD01000063.1"/>
</dbReference>
<dbReference type="EMBL" id="VZAD01000063">
    <property type="protein sequence ID" value="MQP11922.1"/>
    <property type="molecule type" value="Genomic_DNA"/>
</dbReference>
<evidence type="ECO:0000313" key="2">
    <source>
        <dbReference type="EMBL" id="MQP11922.1"/>
    </source>
</evidence>
<sequence>MKSFPPVSLRAMEPEDLDTLYTLENDRTVWGVSATNVPYSRSVLIDYITSSKSDIYADGQVRLMVDNEEGETVGTVDLTNFDPKHRRAELGIAIKKEFRGQGYGKSVLHEIFGYSRNVIHLHQIYAIVGCDNAGCLKLLKSFGFQGDICLKDWIFSGKEYGDAYFLQKIL</sequence>
<keyword evidence="3" id="KW-1185">Reference proteome</keyword>
<dbReference type="GO" id="GO:0016747">
    <property type="term" value="F:acyltransferase activity, transferring groups other than amino-acyl groups"/>
    <property type="evidence" value="ECO:0007669"/>
    <property type="project" value="InterPro"/>
</dbReference>
<dbReference type="InterPro" id="IPR000182">
    <property type="entry name" value="GNAT_dom"/>
</dbReference>
<protein>
    <submittedName>
        <fullName evidence="2">GNAT family N-acetyltransferase</fullName>
    </submittedName>
</protein>
<dbReference type="AlphaFoldDB" id="A0A6A7WBW6"/>
<dbReference type="Pfam" id="PF13302">
    <property type="entry name" value="Acetyltransf_3"/>
    <property type="match status" value="1"/>
</dbReference>
<dbReference type="CDD" id="cd04301">
    <property type="entry name" value="NAT_SF"/>
    <property type="match status" value="1"/>
</dbReference>
<feature type="domain" description="N-acetyltransferase" evidence="1">
    <location>
        <begin position="7"/>
        <end position="170"/>
    </location>
</feature>
<keyword evidence="2" id="KW-0808">Transferase</keyword>
<comment type="caution">
    <text evidence="2">The sequence shown here is derived from an EMBL/GenBank/DDBJ whole genome shotgun (WGS) entry which is preliminary data.</text>
</comment>
<proteinExistence type="predicted"/>
<dbReference type="OrthoDB" id="893030at2"/>
<dbReference type="Gene3D" id="3.40.630.30">
    <property type="match status" value="1"/>
</dbReference>
<name>A0A6A7WBW6_9BACT</name>